<comment type="subunit">
    <text evidence="16">Binds to type I and type II collagen, fibronectin and TGF-beta. Forms a ternary complex with MFAP2 and ELN. Interacts with DPT.</text>
</comment>
<keyword evidence="11 17" id="KW-0732">Signal</keyword>
<dbReference type="FunFam" id="3.80.10.10:FF:000038">
    <property type="entry name" value="Biglycan"/>
    <property type="match status" value="1"/>
</dbReference>
<evidence type="ECO:0000256" key="5">
    <source>
        <dbReference type="ARBA" id="ARBA00011719"/>
    </source>
</evidence>
<dbReference type="PRINTS" id="PR00019">
    <property type="entry name" value="LEURICHRPT"/>
</dbReference>
<dbReference type="InterPro" id="IPR003591">
    <property type="entry name" value="Leu-rich_rpt_typical-subtyp"/>
</dbReference>
<proteinExistence type="inferred from homology"/>
<evidence type="ECO:0000256" key="12">
    <source>
        <dbReference type="ARBA" id="ARBA00022737"/>
    </source>
</evidence>
<dbReference type="SMART" id="SM00364">
    <property type="entry name" value="LRR_BAC"/>
    <property type="match status" value="10"/>
</dbReference>
<evidence type="ECO:0000256" key="15">
    <source>
        <dbReference type="ARBA" id="ARBA00023180"/>
    </source>
</evidence>
<dbReference type="InterPro" id="IPR025875">
    <property type="entry name" value="Leu-rich_rpt_4"/>
</dbReference>
<protein>
    <recommendedName>
        <fullName evidence="6 17">Decorin</fullName>
    </recommendedName>
    <alternativeName>
        <fullName evidence="17">Bone proteoglycan II</fullName>
    </alternativeName>
</protein>
<dbReference type="eggNOG" id="KOG0619">
    <property type="taxonomic scope" value="Eukaryota"/>
</dbReference>
<dbReference type="Pfam" id="PF12799">
    <property type="entry name" value="LRR_4"/>
    <property type="match status" value="1"/>
</dbReference>
<keyword evidence="14" id="KW-1015">Disulfide bond</keyword>
<keyword evidence="15" id="KW-0325">Glycoprotein</keyword>
<comment type="similarity">
    <text evidence="4 17">Belongs to the small leucine-rich proteoglycan (SLRP) family. SLRP class I subfamily.</text>
</comment>
<evidence type="ECO:0000256" key="13">
    <source>
        <dbReference type="ARBA" id="ARBA00022974"/>
    </source>
</evidence>
<evidence type="ECO:0000256" key="11">
    <source>
        <dbReference type="ARBA" id="ARBA00022729"/>
    </source>
</evidence>
<keyword evidence="12" id="KW-0677">Repeat</keyword>
<dbReference type="Pfam" id="PF13855">
    <property type="entry name" value="LRR_8"/>
    <property type="match status" value="5"/>
</dbReference>
<dbReference type="Proteomes" id="UP000010556">
    <property type="component" value="Unassembled WGS sequence"/>
</dbReference>
<evidence type="ECO:0000256" key="9">
    <source>
        <dbReference type="ARBA" id="ARBA00022614"/>
    </source>
</evidence>
<dbReference type="SMART" id="SM00013">
    <property type="entry name" value="LRRNT"/>
    <property type="match status" value="2"/>
</dbReference>
<dbReference type="Pfam" id="PF01462">
    <property type="entry name" value="LRRNT"/>
    <property type="match status" value="1"/>
</dbReference>
<evidence type="ECO:0000256" key="2">
    <source>
        <dbReference type="ARBA" id="ARBA00004498"/>
    </source>
</evidence>
<evidence type="ECO:0000259" key="18">
    <source>
        <dbReference type="SMART" id="SM00013"/>
    </source>
</evidence>
<sequence>MKATIIFLLLAQVSWAGPFQQRSIFDFYDLMQADEASGIEPENPTPYDPDFEPLGPVCPFRCQCHLRVVQCSDLDLDKVPTDLPPDTTLLDLQNNKITEIKDGDFKNLKDLHTLILVNNKISKINPGAFTPLVRLERLYLSKNQLKELPENMPKTLQELRAHENEITKVGKSVFNGLNQMIVIELGTNPLKSSGIDKGAFQGLKKLSYIRIADTNINAIPQGLPPSLTELHLDGNKITKVDAASLKGLNNLAKLGLSFNRISVVENGSLANTPHLRELHLNNNELLKVPGGLGEHKYIQVVYLHNNNITAVGTNDFCPPGFNTKKASYSGVSLFSNPVKYWEILPATFRCVYVRSAIQLGNYNGNKFTPSYLTWDDSKHSPKMNLGAFTLLLALISGASGQYYDDYDFPLSMYGQLSPNCAPECNCPASYPSAMYCDELKLKTVPMVPPGIKYLYLRHNQIDHIDEKAFENVTDLQWLILDHNLLENSKLKGVFSKLKQLKKLHINYNNLTESVGPLPKSLEDLQLSHNKITKLGSFDGLVNLTFIHLQHNQLKDISASFKGLKSLEYLDLSFNQLTKLPSGLPTSLLTLYLDNNKISNIPDEYFKRFKGLQYLRLSHNELADSGIPGNSFNISSLLELDLSYNKLKNIPTVNEHLENYYLEVNQLEKLEVKSFCKILGPFSYSKIKHLRLDGNRNITQTSLPPNMYECLRVANEITITNN</sequence>
<comment type="subunit">
    <text evidence="5">Binds to laminin.</text>
</comment>
<feature type="chain" id="PRO_5043095924" description="Decorin" evidence="17">
    <location>
        <begin position="17"/>
        <end position="721"/>
    </location>
</feature>
<feature type="domain" description="LRRNT" evidence="18">
    <location>
        <begin position="419"/>
        <end position="453"/>
    </location>
</feature>
<evidence type="ECO:0000313" key="20">
    <source>
        <dbReference type="Proteomes" id="UP000010556"/>
    </source>
</evidence>
<keyword evidence="7 17" id="KW-0964">Secreted</keyword>
<dbReference type="InterPro" id="IPR000372">
    <property type="entry name" value="LRRNT"/>
</dbReference>
<keyword evidence="20" id="KW-1185">Reference proteome</keyword>
<dbReference type="PANTHER" id="PTHR45712">
    <property type="entry name" value="AGAP008170-PA"/>
    <property type="match status" value="1"/>
</dbReference>
<dbReference type="SMART" id="SM00365">
    <property type="entry name" value="LRR_SD22"/>
    <property type="match status" value="9"/>
</dbReference>
<evidence type="ECO:0000256" key="10">
    <source>
        <dbReference type="ARBA" id="ARBA00022641"/>
    </source>
</evidence>
<evidence type="ECO:0000256" key="16">
    <source>
        <dbReference type="ARBA" id="ARBA00025855"/>
    </source>
</evidence>
<dbReference type="PROSITE" id="PS51450">
    <property type="entry name" value="LRR"/>
    <property type="match status" value="6"/>
</dbReference>
<dbReference type="FunFam" id="3.80.10.10:FF:000073">
    <property type="entry name" value="Lumican"/>
    <property type="match status" value="1"/>
</dbReference>
<dbReference type="AlphaFoldDB" id="L5M4L8"/>
<dbReference type="InterPro" id="IPR032675">
    <property type="entry name" value="LRR_dom_sf"/>
</dbReference>
<feature type="domain" description="LRRNT" evidence="18">
    <location>
        <begin position="57"/>
        <end position="89"/>
    </location>
</feature>
<organism evidence="19 20">
    <name type="scientific">Myotis davidii</name>
    <name type="common">David's myotis</name>
    <dbReference type="NCBI Taxonomy" id="225400"/>
    <lineage>
        <taxon>Eukaryota</taxon>
        <taxon>Metazoa</taxon>
        <taxon>Chordata</taxon>
        <taxon>Craniata</taxon>
        <taxon>Vertebrata</taxon>
        <taxon>Euteleostomi</taxon>
        <taxon>Mammalia</taxon>
        <taxon>Eutheria</taxon>
        <taxon>Laurasiatheria</taxon>
        <taxon>Chiroptera</taxon>
        <taxon>Yangochiroptera</taxon>
        <taxon>Vespertilionidae</taxon>
        <taxon>Myotis</taxon>
    </lineage>
</organism>
<dbReference type="SMART" id="SM00369">
    <property type="entry name" value="LRR_TYP"/>
    <property type="match status" value="14"/>
</dbReference>
<keyword evidence="8 17" id="KW-0272">Extracellular matrix</keyword>
<evidence type="ECO:0000313" key="19">
    <source>
        <dbReference type="EMBL" id="ELK33569.1"/>
    </source>
</evidence>
<evidence type="ECO:0000256" key="14">
    <source>
        <dbReference type="ARBA" id="ARBA00023157"/>
    </source>
</evidence>
<dbReference type="FunFam" id="3.80.10.10:FF:000063">
    <property type="entry name" value="Lumican"/>
    <property type="match status" value="1"/>
</dbReference>
<evidence type="ECO:0000256" key="1">
    <source>
        <dbReference type="ARBA" id="ARBA00004025"/>
    </source>
</evidence>
<comment type="function">
    <text evidence="1 17">May affect the rate of fibrils formation.</text>
</comment>
<dbReference type="Gene3D" id="3.80.10.10">
    <property type="entry name" value="Ribonuclease Inhibitor"/>
    <property type="match status" value="4"/>
</dbReference>
<evidence type="ECO:0000256" key="4">
    <source>
        <dbReference type="ARBA" id="ARBA00009811"/>
    </source>
</evidence>
<dbReference type="InterPro" id="IPR050333">
    <property type="entry name" value="SLRP"/>
</dbReference>
<evidence type="ECO:0000256" key="6">
    <source>
        <dbReference type="ARBA" id="ARBA00021503"/>
    </source>
</evidence>
<dbReference type="FunFam" id="3.80.10.10:FF:000151">
    <property type="entry name" value="Lumican"/>
    <property type="match status" value="1"/>
</dbReference>
<dbReference type="PANTHER" id="PTHR45712:SF14">
    <property type="entry name" value="DECORIN"/>
    <property type="match status" value="1"/>
</dbReference>
<keyword evidence="10" id="KW-0765">Sulfation</keyword>
<evidence type="ECO:0000256" key="7">
    <source>
        <dbReference type="ARBA" id="ARBA00022525"/>
    </source>
</evidence>
<gene>
    <name evidence="19" type="ORF">MDA_GLEAN10011254</name>
</gene>
<comment type="subcellular location">
    <subcellularLocation>
        <location evidence="2 17">Secreted</location>
        <location evidence="2 17">Extracellular space</location>
        <location evidence="2 17">Extracellular matrix</location>
    </subcellularLocation>
</comment>
<evidence type="ECO:0000256" key="8">
    <source>
        <dbReference type="ARBA" id="ARBA00022530"/>
    </source>
</evidence>
<keyword evidence="9" id="KW-0433">Leucine-rich repeat</keyword>
<evidence type="ECO:0000256" key="17">
    <source>
        <dbReference type="RuleBase" id="RU364097"/>
    </source>
</evidence>
<dbReference type="EMBL" id="KB104095">
    <property type="protein sequence ID" value="ELK33569.1"/>
    <property type="molecule type" value="Genomic_DNA"/>
</dbReference>
<dbReference type="SUPFAM" id="SSF52058">
    <property type="entry name" value="L domain-like"/>
    <property type="match status" value="2"/>
</dbReference>
<feature type="signal peptide" evidence="17">
    <location>
        <begin position="1"/>
        <end position="16"/>
    </location>
</feature>
<reference evidence="20" key="1">
    <citation type="journal article" date="2013" name="Science">
        <title>Comparative analysis of bat genomes provides insight into the evolution of flight and immunity.</title>
        <authorList>
            <person name="Zhang G."/>
            <person name="Cowled C."/>
            <person name="Shi Z."/>
            <person name="Huang Z."/>
            <person name="Bishop-Lilly K.A."/>
            <person name="Fang X."/>
            <person name="Wynne J.W."/>
            <person name="Xiong Z."/>
            <person name="Baker M.L."/>
            <person name="Zhao W."/>
            <person name="Tachedjian M."/>
            <person name="Zhu Y."/>
            <person name="Zhou P."/>
            <person name="Jiang X."/>
            <person name="Ng J."/>
            <person name="Yang L."/>
            <person name="Wu L."/>
            <person name="Xiao J."/>
            <person name="Feng Y."/>
            <person name="Chen Y."/>
            <person name="Sun X."/>
            <person name="Zhang Y."/>
            <person name="Marsh G.A."/>
            <person name="Crameri G."/>
            <person name="Broder C.C."/>
            <person name="Frey K.G."/>
            <person name="Wang L.F."/>
            <person name="Wang J."/>
        </authorList>
    </citation>
    <scope>NUCLEOTIDE SEQUENCE [LARGE SCALE GENOMIC DNA]</scope>
</reference>
<name>L5M4L8_MYODS</name>
<comment type="similarity">
    <text evidence="3">Belongs to the small leucine-rich proteoglycan (SLRP) family. SLRP class II subfamily.</text>
</comment>
<accession>L5M4L8</accession>
<evidence type="ECO:0000256" key="3">
    <source>
        <dbReference type="ARBA" id="ARBA00005818"/>
    </source>
</evidence>
<dbReference type="GO" id="GO:0005615">
    <property type="term" value="C:extracellular space"/>
    <property type="evidence" value="ECO:0007669"/>
    <property type="project" value="TreeGrafter"/>
</dbReference>
<keyword evidence="13" id="KW-0654">Proteoglycan</keyword>
<dbReference type="InterPro" id="IPR001611">
    <property type="entry name" value="Leu-rich_rpt"/>
</dbReference>